<dbReference type="EMBL" id="CM016560">
    <property type="protein sequence ID" value="TKV92573.1"/>
    <property type="molecule type" value="Genomic_DNA"/>
</dbReference>
<evidence type="ECO:0000313" key="3">
    <source>
        <dbReference type="Proteomes" id="UP000298652"/>
    </source>
</evidence>
<feature type="compositionally biased region" description="Low complexity" evidence="1">
    <location>
        <begin position="129"/>
        <end position="150"/>
    </location>
</feature>
<dbReference type="OMA" id="QGQEHNK"/>
<dbReference type="Proteomes" id="UP000298652">
    <property type="component" value="Chromosome 9"/>
</dbReference>
<evidence type="ECO:0000256" key="1">
    <source>
        <dbReference type="SAM" id="MobiDB-lite"/>
    </source>
</evidence>
<dbReference type="Gramene" id="TKV92573">
    <property type="protein sequence ID" value="TKV92573"/>
    <property type="gene ID" value="SEVIR_9G170400v2"/>
</dbReference>
<organism evidence="2 3">
    <name type="scientific">Setaria viridis</name>
    <name type="common">Green bristlegrass</name>
    <name type="synonym">Setaria italica subsp. viridis</name>
    <dbReference type="NCBI Taxonomy" id="4556"/>
    <lineage>
        <taxon>Eukaryota</taxon>
        <taxon>Viridiplantae</taxon>
        <taxon>Streptophyta</taxon>
        <taxon>Embryophyta</taxon>
        <taxon>Tracheophyta</taxon>
        <taxon>Spermatophyta</taxon>
        <taxon>Magnoliopsida</taxon>
        <taxon>Liliopsida</taxon>
        <taxon>Poales</taxon>
        <taxon>Poaceae</taxon>
        <taxon>PACMAD clade</taxon>
        <taxon>Panicoideae</taxon>
        <taxon>Panicodae</taxon>
        <taxon>Paniceae</taxon>
        <taxon>Cenchrinae</taxon>
        <taxon>Setaria</taxon>
    </lineage>
</organism>
<evidence type="ECO:0000313" key="2">
    <source>
        <dbReference type="EMBL" id="TKV92573.1"/>
    </source>
</evidence>
<proteinExistence type="predicted"/>
<feature type="region of interest" description="Disordered" evidence="1">
    <location>
        <begin position="107"/>
        <end position="151"/>
    </location>
</feature>
<dbReference type="AlphaFoldDB" id="A0A4U6SWT3"/>
<dbReference type="PANTHER" id="PTHR33167">
    <property type="entry name" value="TRANSCRIPTION FACTOR, PUTATIVE (DUF863)-RELATED"/>
    <property type="match status" value="1"/>
</dbReference>
<protein>
    <submittedName>
        <fullName evidence="2">Uncharacterized protein</fullName>
    </submittedName>
</protein>
<sequence>MEKLVNHCDMELMKMAMLRHEETFRQQVHELHRLYRVQKQLMMSGGVSRPSSELIGCRRRQTRRSCRQPRRALDLRLPADDYILVVAAGNATPPPRQEDGLELTLAVGGGGAGRRKRRDEGTGTGTPVGSDCSGGSLTSSSSITDTTSGSPPFLLQEGAAAVTQQPPWLVQCLSLKMAAAWVNGHVVGF</sequence>
<reference evidence="2" key="1">
    <citation type="submission" date="2019-03" db="EMBL/GenBank/DDBJ databases">
        <title>WGS assembly of Setaria viridis.</title>
        <authorList>
            <person name="Huang P."/>
            <person name="Jenkins J."/>
            <person name="Grimwood J."/>
            <person name="Barry K."/>
            <person name="Healey A."/>
            <person name="Mamidi S."/>
            <person name="Sreedasyam A."/>
            <person name="Shu S."/>
            <person name="Feldman M."/>
            <person name="Wu J."/>
            <person name="Yu Y."/>
            <person name="Chen C."/>
            <person name="Johnson J."/>
            <person name="Rokhsar D."/>
            <person name="Baxter I."/>
            <person name="Schmutz J."/>
            <person name="Brutnell T."/>
            <person name="Kellogg E."/>
        </authorList>
    </citation>
    <scope>NUCLEOTIDE SEQUENCE [LARGE SCALE GENOMIC DNA]</scope>
</reference>
<keyword evidence="3" id="KW-1185">Reference proteome</keyword>
<gene>
    <name evidence="2" type="ORF">SEVIR_9G170400v2</name>
</gene>
<dbReference type="PANTHER" id="PTHR33167:SF26">
    <property type="entry name" value="EXPRESSED PROTEIN"/>
    <property type="match status" value="1"/>
</dbReference>
<accession>A0A4U6SWT3</accession>
<name>A0A4U6SWT3_SETVI</name>